<dbReference type="PANTHER" id="PTHR19271">
    <property type="entry name" value="CYTOCHROME B"/>
    <property type="match status" value="1"/>
</dbReference>
<feature type="binding site" description="axial binding residue" evidence="17">
    <location>
        <position position="98"/>
    </location>
    <ligand>
        <name>heme b</name>
        <dbReference type="ChEBI" id="CHEBI:60344"/>
        <label>b566</label>
    </ligand>
    <ligandPart>
        <name>Fe</name>
        <dbReference type="ChEBI" id="CHEBI:18248"/>
    </ligandPart>
</feature>
<accession>A0AA50AGW1</accession>
<keyword evidence="5 17" id="KW-0349">Heme</keyword>
<comment type="similarity">
    <text evidence="18">Belongs to the cytochrome b family.</text>
</comment>
<dbReference type="InterPro" id="IPR005797">
    <property type="entry name" value="Cyt_b/b6_N"/>
</dbReference>
<dbReference type="InterPro" id="IPR036150">
    <property type="entry name" value="Cyt_b/b6_C_sf"/>
</dbReference>
<feature type="transmembrane region" description="Helical" evidence="18">
    <location>
        <begin position="348"/>
        <end position="368"/>
    </location>
</feature>
<sequence length="390" mass="43619">MKVSLRKSNPALKIVAGSVYDLPTPPNLSAMWNFGSLLGLCWVIQVLTGLMLACQYCASADLAFDSVVHIMRDVNYGWLMRSTHCNGASAFFLCVYIHIGRGIYYHSFFLKHTWWVGCSMLLLLMGVAFSGYVLPWGQMSYWGATVILNLASAIPFVGSELVEWIWGGFSVGDPTLKRLFVFHFLSPFALGGLAVVHLIYLHETGSGNPLGIDASGDAIPFHSSYSLKDLLGFVVFFFIFFYVVLRFPDFFGDPINFSPANPLKTPQHIQPEWYFLFAYAILRSVPNKLGGVVGLVASVAILYLMPLFPQSKFVGIQDNPISQVLFWMFIGNFFLLSYIGACPVEDPYFMVGVSSSIFFFMFFLLYPVSYCFWDTFYSGVLTKGSSVKLV</sequence>
<feature type="binding site" description="axial binding residue" evidence="17">
    <location>
        <position position="183"/>
    </location>
    <ligand>
        <name>heme b</name>
        <dbReference type="ChEBI" id="CHEBI:60344"/>
        <label>b562</label>
    </ligand>
    <ligandPart>
        <name>Fe</name>
        <dbReference type="ChEBI" id="CHEBI:18248"/>
    </ligandPart>
</feature>
<dbReference type="PIRSF" id="PIRSF038885">
    <property type="entry name" value="COB"/>
    <property type="match status" value="1"/>
</dbReference>
<dbReference type="PROSITE" id="PS51002">
    <property type="entry name" value="CYTB_NTER"/>
    <property type="match status" value="1"/>
</dbReference>
<keyword evidence="13" id="KW-0830">Ubiquinone</keyword>
<keyword evidence="4 18" id="KW-0813">Transport</keyword>
<dbReference type="InterPro" id="IPR048259">
    <property type="entry name" value="Cytochrome_b_N_euk/bac"/>
</dbReference>
<feature type="transmembrane region" description="Helical" evidence="18">
    <location>
        <begin position="320"/>
        <end position="341"/>
    </location>
</feature>
<dbReference type="InterPro" id="IPR048260">
    <property type="entry name" value="Cytochrome_b_C_euk/bac"/>
</dbReference>
<dbReference type="Pfam" id="PF00032">
    <property type="entry name" value="Cytochrom_B_C"/>
    <property type="match status" value="1"/>
</dbReference>
<dbReference type="SUPFAM" id="SSF81342">
    <property type="entry name" value="Transmembrane di-heme cytochromes"/>
    <property type="match status" value="1"/>
</dbReference>
<evidence type="ECO:0000256" key="4">
    <source>
        <dbReference type="ARBA" id="ARBA00022448"/>
    </source>
</evidence>
<keyword evidence="9" id="KW-0999">Mitochondrion inner membrane</keyword>
<keyword evidence="6 18" id="KW-0679">Respiratory chain</keyword>
<evidence type="ECO:0000256" key="11">
    <source>
        <dbReference type="ARBA" id="ARBA00022989"/>
    </source>
</evidence>
<feature type="transmembrane region" description="Helical" evidence="18">
    <location>
        <begin position="78"/>
        <end position="100"/>
    </location>
</feature>
<feature type="binding site" description="axial binding residue" evidence="17">
    <location>
        <position position="84"/>
    </location>
    <ligand>
        <name>heme b</name>
        <dbReference type="ChEBI" id="CHEBI:60344"/>
        <label>b562</label>
    </ligand>
    <ligandPart>
        <name>Fe</name>
        <dbReference type="ChEBI" id="CHEBI:18248"/>
    </ligandPart>
</feature>
<evidence type="ECO:0000256" key="2">
    <source>
        <dbReference type="ARBA" id="ARBA00004448"/>
    </source>
</evidence>
<feature type="transmembrane region" description="Helical" evidence="18">
    <location>
        <begin position="289"/>
        <end position="308"/>
    </location>
</feature>
<dbReference type="EMBL" id="OQ197859">
    <property type="protein sequence ID" value="WLK25957.1"/>
    <property type="molecule type" value="Genomic_DNA"/>
</dbReference>
<evidence type="ECO:0000256" key="1">
    <source>
        <dbReference type="ARBA" id="ARBA00002566"/>
    </source>
</evidence>
<gene>
    <name evidence="21" type="primary">cob</name>
</gene>
<dbReference type="GO" id="GO:0045275">
    <property type="term" value="C:respiratory chain complex III"/>
    <property type="evidence" value="ECO:0007669"/>
    <property type="project" value="InterPro"/>
</dbReference>
<evidence type="ECO:0000256" key="8">
    <source>
        <dbReference type="ARBA" id="ARBA00022723"/>
    </source>
</evidence>
<keyword evidence="8 17" id="KW-0479">Metal-binding</keyword>
<feature type="binding site" description="axial binding residue" evidence="17">
    <location>
        <position position="197"/>
    </location>
    <ligand>
        <name>heme b</name>
        <dbReference type="ChEBI" id="CHEBI:60344"/>
        <label>b566</label>
    </ligand>
    <ligandPart>
        <name>Fe</name>
        <dbReference type="ChEBI" id="CHEBI:18248"/>
    </ligandPart>
</feature>
<feature type="domain" description="Cytochrome b/b6 N-terminal region profile" evidence="19">
    <location>
        <begin position="1"/>
        <end position="210"/>
    </location>
</feature>
<dbReference type="PANTHER" id="PTHR19271:SF16">
    <property type="entry name" value="CYTOCHROME B"/>
    <property type="match status" value="1"/>
</dbReference>
<evidence type="ECO:0000256" key="13">
    <source>
        <dbReference type="ARBA" id="ARBA00023075"/>
    </source>
</evidence>
<dbReference type="InterPro" id="IPR005798">
    <property type="entry name" value="Cyt_b/b6_C"/>
</dbReference>
<evidence type="ECO:0000256" key="9">
    <source>
        <dbReference type="ARBA" id="ARBA00022792"/>
    </source>
</evidence>
<evidence type="ECO:0000259" key="20">
    <source>
        <dbReference type="PROSITE" id="PS51003"/>
    </source>
</evidence>
<dbReference type="Gene3D" id="1.20.810.10">
    <property type="entry name" value="Cytochrome Bc1 Complex, Chain C"/>
    <property type="match status" value="1"/>
</dbReference>
<evidence type="ECO:0000256" key="3">
    <source>
        <dbReference type="ARBA" id="ARBA00013531"/>
    </source>
</evidence>
<comment type="subcellular location">
    <subcellularLocation>
        <location evidence="2">Mitochondrion inner membrane</location>
        <topology evidence="2">Multi-pass membrane protein</topology>
    </subcellularLocation>
</comment>
<feature type="domain" description="Cytochrome b/b6 C-terminal region profile" evidence="20">
    <location>
        <begin position="211"/>
        <end position="381"/>
    </location>
</feature>
<evidence type="ECO:0000256" key="5">
    <source>
        <dbReference type="ARBA" id="ARBA00022617"/>
    </source>
</evidence>
<feature type="transmembrane region" description="Helical" evidence="18">
    <location>
        <begin position="112"/>
        <end position="133"/>
    </location>
</feature>
<comment type="cofactor">
    <cofactor evidence="17">
        <name>heme</name>
        <dbReference type="ChEBI" id="CHEBI:30413"/>
    </cofactor>
    <text evidence="17">Binds 2 heme groups non-covalently.</text>
</comment>
<evidence type="ECO:0000259" key="19">
    <source>
        <dbReference type="PROSITE" id="PS51002"/>
    </source>
</evidence>
<feature type="transmembrane region" description="Helical" evidence="18">
    <location>
        <begin position="37"/>
        <end position="58"/>
    </location>
</feature>
<evidence type="ECO:0000256" key="17">
    <source>
        <dbReference type="PIRSR" id="PIRSR038885-2"/>
    </source>
</evidence>
<geneLocation type="mitochondrion" evidence="21"/>
<evidence type="ECO:0000256" key="6">
    <source>
        <dbReference type="ARBA" id="ARBA00022660"/>
    </source>
</evidence>
<evidence type="ECO:0000256" key="12">
    <source>
        <dbReference type="ARBA" id="ARBA00023004"/>
    </source>
</evidence>
<dbReference type="AlphaFoldDB" id="A0AA50AGW1"/>
<evidence type="ECO:0000256" key="16">
    <source>
        <dbReference type="PIRSR" id="PIRSR038885-1"/>
    </source>
</evidence>
<dbReference type="InterPro" id="IPR027387">
    <property type="entry name" value="Cytb/b6-like_sf"/>
</dbReference>
<evidence type="ECO:0000256" key="10">
    <source>
        <dbReference type="ARBA" id="ARBA00022982"/>
    </source>
</evidence>
<feature type="transmembrane region" description="Helical" evidence="18">
    <location>
        <begin position="139"/>
        <end position="158"/>
    </location>
</feature>
<organism evidence="21">
    <name type="scientific">Raeta sp</name>
    <dbReference type="NCBI Taxonomy" id="3067663"/>
    <lineage>
        <taxon>Eukaryota</taxon>
        <taxon>Metazoa</taxon>
        <taxon>Spiralia</taxon>
        <taxon>Lophotrochozoa</taxon>
        <taxon>Mollusca</taxon>
        <taxon>Bivalvia</taxon>
        <taxon>Autobranchia</taxon>
        <taxon>Heteroconchia</taxon>
        <taxon>Euheterodonta</taxon>
        <taxon>Imparidentia</taxon>
        <taxon>Neoheterodontei</taxon>
        <taxon>Venerida</taxon>
        <taxon>Mactroidea</taxon>
        <taxon>Anatinellidae</taxon>
        <taxon>Raeta</taxon>
    </lineage>
</organism>
<dbReference type="PROSITE" id="PS51003">
    <property type="entry name" value="CYTB_CTER"/>
    <property type="match status" value="1"/>
</dbReference>
<dbReference type="InterPro" id="IPR016174">
    <property type="entry name" value="Di-haem_cyt_TM"/>
</dbReference>
<comment type="function">
    <text evidence="1 18">Component of the ubiquinol-cytochrome c reductase complex (complex III or cytochrome b-c1 complex) that is part of the mitochondrial respiratory chain. The b-c1 complex mediates electron transfer from ubiquinol to cytochrome c. Contributes to the generation of a proton gradient across the mitochondrial membrane that is then used for ATP synthesis.</text>
</comment>
<dbReference type="GO" id="GO:0005743">
    <property type="term" value="C:mitochondrial inner membrane"/>
    <property type="evidence" value="ECO:0007669"/>
    <property type="project" value="UniProtKB-SubCell"/>
</dbReference>
<dbReference type="Pfam" id="PF00033">
    <property type="entry name" value="Cytochrome_B"/>
    <property type="match status" value="1"/>
</dbReference>
<keyword evidence="15 18" id="KW-0472">Membrane</keyword>
<comment type="cofactor">
    <cofactor evidence="18">
        <name>heme b</name>
        <dbReference type="ChEBI" id="CHEBI:60344"/>
    </cofactor>
    <text evidence="18">Binds 2 heme groups non-covalently.</text>
</comment>
<dbReference type="CDD" id="cd00290">
    <property type="entry name" value="cytochrome_b_C"/>
    <property type="match status" value="1"/>
</dbReference>
<feature type="transmembrane region" description="Helical" evidence="18">
    <location>
        <begin position="230"/>
        <end position="247"/>
    </location>
</feature>
<evidence type="ECO:0000256" key="14">
    <source>
        <dbReference type="ARBA" id="ARBA00023128"/>
    </source>
</evidence>
<feature type="binding site" evidence="16">
    <location>
        <position position="202"/>
    </location>
    <ligand>
        <name>a ubiquinone</name>
        <dbReference type="ChEBI" id="CHEBI:16389"/>
    </ligand>
</feature>
<keyword evidence="11 18" id="KW-1133">Transmembrane helix</keyword>
<evidence type="ECO:0000313" key="21">
    <source>
        <dbReference type="EMBL" id="WLK25957.1"/>
    </source>
</evidence>
<dbReference type="GO" id="GO:0046872">
    <property type="term" value="F:metal ion binding"/>
    <property type="evidence" value="ECO:0007669"/>
    <property type="project" value="UniProtKB-UniRule"/>
</dbReference>
<dbReference type="GO" id="GO:0006122">
    <property type="term" value="P:mitochondrial electron transport, ubiquinol to cytochrome c"/>
    <property type="evidence" value="ECO:0007669"/>
    <property type="project" value="TreeGrafter"/>
</dbReference>
<keyword evidence="12 17" id="KW-0408">Iron</keyword>
<reference evidence="21" key="1">
    <citation type="journal article" date="2023" name="Int J Biol">
        <title>Comparative analysis of the mitochondrial genomes of the family Mactridae (Mollusca: Venerida) and their phylogenetic implications.</title>
        <authorList>
            <person name="Ma P."/>
            <person name="Liu Y."/>
            <person name="Wang J."/>
            <person name="Chen Y."/>
            <person name="Zhang Z."/>
            <person name="Zhang T."/>
            <person name="Wang H."/>
        </authorList>
    </citation>
    <scope>NUCLEOTIDE SEQUENCE</scope>
</reference>
<feature type="transmembrane region" description="Helical" evidence="18">
    <location>
        <begin position="179"/>
        <end position="200"/>
    </location>
</feature>
<dbReference type="InterPro" id="IPR030689">
    <property type="entry name" value="Cytochrome_b"/>
</dbReference>
<protein>
    <recommendedName>
        <fullName evidence="3 18">Cytochrome b</fullName>
    </recommendedName>
</protein>
<dbReference type="CDD" id="cd00284">
    <property type="entry name" value="Cytochrome_b_N"/>
    <property type="match status" value="1"/>
</dbReference>
<reference evidence="21" key="2">
    <citation type="submission" date="2023-01" db="EMBL/GenBank/DDBJ databases">
        <authorList>
            <person name="Ma P."/>
            <person name="Wang H."/>
            <person name="Liu Y."/>
        </authorList>
    </citation>
    <scope>NUCLEOTIDE SEQUENCE</scope>
</reference>
<proteinExistence type="inferred from homology"/>
<keyword evidence="10 18" id="KW-0249">Electron transport</keyword>
<keyword evidence="14 18" id="KW-0496">Mitochondrion</keyword>
<dbReference type="GO" id="GO:0008121">
    <property type="term" value="F:quinol-cytochrome-c reductase activity"/>
    <property type="evidence" value="ECO:0007669"/>
    <property type="project" value="InterPro"/>
</dbReference>
<evidence type="ECO:0000256" key="18">
    <source>
        <dbReference type="RuleBase" id="RU362117"/>
    </source>
</evidence>
<keyword evidence="7 18" id="KW-0812">Transmembrane</keyword>
<name>A0AA50AGW1_9BIVA</name>
<dbReference type="SUPFAM" id="SSF81648">
    <property type="entry name" value="a domain/subunit of cytochrome bc1 complex (Ubiquinol-cytochrome c reductase)"/>
    <property type="match status" value="1"/>
</dbReference>
<evidence type="ECO:0000256" key="7">
    <source>
        <dbReference type="ARBA" id="ARBA00022692"/>
    </source>
</evidence>
<dbReference type="GO" id="GO:0016491">
    <property type="term" value="F:oxidoreductase activity"/>
    <property type="evidence" value="ECO:0007669"/>
    <property type="project" value="UniProtKB-UniRule"/>
</dbReference>
<evidence type="ECO:0000256" key="15">
    <source>
        <dbReference type="ARBA" id="ARBA00023136"/>
    </source>
</evidence>